<feature type="region of interest" description="Disordered" evidence="1">
    <location>
        <begin position="45"/>
        <end position="73"/>
    </location>
</feature>
<proteinExistence type="predicted"/>
<evidence type="ECO:0000256" key="1">
    <source>
        <dbReference type="SAM" id="MobiDB-lite"/>
    </source>
</evidence>
<dbReference type="OrthoDB" id="3252135at2759"/>
<sequence length="427" mass="46488">MRHPFANPQYCRNSVSTDVIARHHEPYPEHGEKAHLVRPELIPRASSTAPGAGVHRKELSLPSQSSRTSPTHFVKHSSRVTLLLSGQEEGISTPVYTSGSTIDGILAIPRSSGLLSLVVRIEGVLKLKEVAGSGSSDSEIIGTTVFVWDSQRHASFPSKVTFRYTLPTHYADSRSGTRFLLPPTYNSHLCGIPGFTVDVSYYITVSITQTRDKSTFWQKSSSLRVPFVVRTLTCPSLPGPFPLSSNSTTLSPQTLFTGSVIEPRRRDNMPIRVQIFLPSAQVCSIKEPIPFFVTLLGDEDTLAPFAAWRPSASSFHPISPTPYSSGALQQQLMQRAGYVQAPPIKVQLQRMTLVDVGVDSSCFTKVLSKSYMMGNKLIGQGAVHHANVGRNALTWAGTLILPSDKVCGGFLAQGLRVTVSLDFLVSG</sequence>
<dbReference type="EMBL" id="KV722366">
    <property type="protein sequence ID" value="OCH92619.1"/>
    <property type="molecule type" value="Genomic_DNA"/>
</dbReference>
<evidence type="ECO:0000313" key="3">
    <source>
        <dbReference type="Proteomes" id="UP000250043"/>
    </source>
</evidence>
<dbReference type="AlphaFoldDB" id="A0A8E2DNC2"/>
<name>A0A8E2DNC2_9APHY</name>
<protein>
    <submittedName>
        <fullName evidence="2">Uncharacterized protein</fullName>
    </submittedName>
</protein>
<accession>A0A8E2DNC2</accession>
<evidence type="ECO:0000313" key="2">
    <source>
        <dbReference type="EMBL" id="OCH92619.1"/>
    </source>
</evidence>
<keyword evidence="3" id="KW-1185">Reference proteome</keyword>
<gene>
    <name evidence="2" type="ORF">OBBRIDRAFT_791067</name>
</gene>
<organism evidence="2 3">
    <name type="scientific">Obba rivulosa</name>
    <dbReference type="NCBI Taxonomy" id="1052685"/>
    <lineage>
        <taxon>Eukaryota</taxon>
        <taxon>Fungi</taxon>
        <taxon>Dikarya</taxon>
        <taxon>Basidiomycota</taxon>
        <taxon>Agaricomycotina</taxon>
        <taxon>Agaricomycetes</taxon>
        <taxon>Polyporales</taxon>
        <taxon>Gelatoporiaceae</taxon>
        <taxon>Obba</taxon>
    </lineage>
</organism>
<feature type="compositionally biased region" description="Polar residues" evidence="1">
    <location>
        <begin position="61"/>
        <end position="71"/>
    </location>
</feature>
<reference evidence="2 3" key="1">
    <citation type="submission" date="2016-07" db="EMBL/GenBank/DDBJ databases">
        <title>Draft genome of the white-rot fungus Obba rivulosa 3A-2.</title>
        <authorList>
            <consortium name="DOE Joint Genome Institute"/>
            <person name="Miettinen O."/>
            <person name="Riley R."/>
            <person name="Acob R."/>
            <person name="Barry K."/>
            <person name="Cullen D."/>
            <person name="De Vries R."/>
            <person name="Hainaut M."/>
            <person name="Hatakka A."/>
            <person name="Henrissat B."/>
            <person name="Hilden K."/>
            <person name="Kuo R."/>
            <person name="Labutti K."/>
            <person name="Lipzen A."/>
            <person name="Makela M.R."/>
            <person name="Sandor L."/>
            <person name="Spatafora J.W."/>
            <person name="Grigoriev I.V."/>
            <person name="Hibbett D.S."/>
        </authorList>
    </citation>
    <scope>NUCLEOTIDE SEQUENCE [LARGE SCALE GENOMIC DNA]</scope>
    <source>
        <strain evidence="2 3">3A-2</strain>
    </source>
</reference>
<dbReference type="Proteomes" id="UP000250043">
    <property type="component" value="Unassembled WGS sequence"/>
</dbReference>